<dbReference type="AlphaFoldDB" id="A0A2N8KWM9"/>
<reference evidence="2 3" key="1">
    <citation type="submission" date="2018-01" db="EMBL/GenBank/DDBJ databases">
        <title>Draft genome sequence of Paucibacter aquatile CR182 isolated from freshwater of the Nakdong River.</title>
        <authorList>
            <person name="Choi A."/>
            <person name="Chung E.J."/>
        </authorList>
    </citation>
    <scope>NUCLEOTIDE SEQUENCE [LARGE SCALE GENOMIC DNA]</scope>
    <source>
        <strain evidence="2 3">CR182</strain>
    </source>
</reference>
<dbReference type="InterPro" id="IPR051531">
    <property type="entry name" value="N-acetyltransferase"/>
</dbReference>
<dbReference type="Proteomes" id="UP000235916">
    <property type="component" value="Unassembled WGS sequence"/>
</dbReference>
<dbReference type="PROSITE" id="PS51186">
    <property type="entry name" value="GNAT"/>
    <property type="match status" value="1"/>
</dbReference>
<dbReference type="Pfam" id="PF13302">
    <property type="entry name" value="Acetyltransf_3"/>
    <property type="match status" value="1"/>
</dbReference>
<accession>A0A2N8KWM9</accession>
<dbReference type="SUPFAM" id="SSF55729">
    <property type="entry name" value="Acyl-CoA N-acyltransferases (Nat)"/>
    <property type="match status" value="1"/>
</dbReference>
<dbReference type="InterPro" id="IPR016181">
    <property type="entry name" value="Acyl_CoA_acyltransferase"/>
</dbReference>
<feature type="domain" description="N-acetyltransferase" evidence="1">
    <location>
        <begin position="15"/>
        <end position="176"/>
    </location>
</feature>
<protein>
    <submittedName>
        <fullName evidence="2">N-acetyltransferase</fullName>
    </submittedName>
</protein>
<dbReference type="RefSeq" id="WP_102767787.1">
    <property type="nucleotide sequence ID" value="NZ_POSP01000003.1"/>
</dbReference>
<evidence type="ECO:0000259" key="1">
    <source>
        <dbReference type="PROSITE" id="PS51186"/>
    </source>
</evidence>
<dbReference type="GO" id="GO:0016747">
    <property type="term" value="F:acyltransferase activity, transferring groups other than amino-acyl groups"/>
    <property type="evidence" value="ECO:0007669"/>
    <property type="project" value="InterPro"/>
</dbReference>
<dbReference type="InterPro" id="IPR000182">
    <property type="entry name" value="GNAT_dom"/>
</dbReference>
<evidence type="ECO:0000313" key="3">
    <source>
        <dbReference type="Proteomes" id="UP000235916"/>
    </source>
</evidence>
<name>A0A2N8KWM9_9BURK</name>
<sequence length="208" mass="22898">MALSEAWGPMASGRLLLRAPVASDLEALHRIQSDPLTQRTRPQPTSREASLELLQSWQLHWQRWGYGCWAMSLGGDEGKDLLGFGGLMWQAVDGRQSLCLKLWLHPQSWGLGYATEVGELALQQAFQELHAPSVLALVRPTDLPTRRTLERLGMRLKGALADVPKQAPSLLFETTPAHRAHLAQSRRQAAALAEQALSPESSFGAYSA</sequence>
<keyword evidence="3" id="KW-1185">Reference proteome</keyword>
<dbReference type="EMBL" id="POSP01000003">
    <property type="protein sequence ID" value="PND37868.1"/>
    <property type="molecule type" value="Genomic_DNA"/>
</dbReference>
<dbReference type="PANTHER" id="PTHR43792">
    <property type="entry name" value="GNAT FAMILY, PUTATIVE (AFU_ORTHOLOGUE AFUA_3G00765)-RELATED-RELATED"/>
    <property type="match status" value="1"/>
</dbReference>
<evidence type="ECO:0000313" key="2">
    <source>
        <dbReference type="EMBL" id="PND37868.1"/>
    </source>
</evidence>
<gene>
    <name evidence="2" type="ORF">C1O66_10245</name>
</gene>
<dbReference type="Gene3D" id="3.40.630.30">
    <property type="match status" value="1"/>
</dbReference>
<proteinExistence type="predicted"/>
<comment type="caution">
    <text evidence="2">The sequence shown here is derived from an EMBL/GenBank/DDBJ whole genome shotgun (WGS) entry which is preliminary data.</text>
</comment>
<organism evidence="2 3">
    <name type="scientific">Kinneretia aquatilis</name>
    <dbReference type="NCBI Taxonomy" id="2070761"/>
    <lineage>
        <taxon>Bacteria</taxon>
        <taxon>Pseudomonadati</taxon>
        <taxon>Pseudomonadota</taxon>
        <taxon>Betaproteobacteria</taxon>
        <taxon>Burkholderiales</taxon>
        <taxon>Sphaerotilaceae</taxon>
        <taxon>Roseateles</taxon>
    </lineage>
</organism>
<dbReference type="OrthoDB" id="9801656at2"/>
<keyword evidence="2" id="KW-0808">Transferase</keyword>
<dbReference type="PANTHER" id="PTHR43792:SF1">
    <property type="entry name" value="N-ACETYLTRANSFERASE DOMAIN-CONTAINING PROTEIN"/>
    <property type="match status" value="1"/>
</dbReference>